<evidence type="ECO:0000256" key="4">
    <source>
        <dbReference type="ARBA" id="ARBA00025642"/>
    </source>
</evidence>
<accession>A0A5J9UMV0</accession>
<dbReference type="Pfam" id="PF01734">
    <property type="entry name" value="Patatin"/>
    <property type="match status" value="1"/>
</dbReference>
<evidence type="ECO:0000256" key="7">
    <source>
        <dbReference type="SAM" id="MobiDB-lite"/>
    </source>
</evidence>
<feature type="short sequence motif" description="GXSXG" evidence="5">
    <location>
        <begin position="46"/>
        <end position="50"/>
    </location>
</feature>
<comment type="function">
    <text evidence="4">Possesses non-specific lipolytic acyl hydrolase (LAH) activity. Hydrolyzes phospholipids as well as galactolipids. May play a role in disease resistance.</text>
</comment>
<reference evidence="9 10" key="1">
    <citation type="journal article" date="2019" name="Sci. Rep.">
        <title>A high-quality genome of Eragrostis curvula grass provides insights into Poaceae evolution and supports new strategies to enhance forage quality.</title>
        <authorList>
            <person name="Carballo J."/>
            <person name="Santos B.A.C.M."/>
            <person name="Zappacosta D."/>
            <person name="Garbus I."/>
            <person name="Selva J.P."/>
            <person name="Gallo C.A."/>
            <person name="Diaz A."/>
            <person name="Albertini E."/>
            <person name="Caccamo M."/>
            <person name="Echenique V."/>
        </authorList>
    </citation>
    <scope>NUCLEOTIDE SEQUENCE [LARGE SCALE GENOMIC DNA]</scope>
    <source>
        <strain evidence="10">cv. Victoria</strain>
        <tissue evidence="9">Leaf</tissue>
    </source>
</reference>
<keyword evidence="5 6" id="KW-0442">Lipid degradation</keyword>
<comment type="domain">
    <text evidence="6">The nitrogen atoms of the two glycine residues in the GGXR motif define the oxyanion hole, and stabilize the oxyanion that forms during the nucleophilic attack by the catalytic serine during substrate cleavage.</text>
</comment>
<evidence type="ECO:0000256" key="3">
    <source>
        <dbReference type="ARBA" id="ARBA00023098"/>
    </source>
</evidence>
<evidence type="ECO:0000256" key="6">
    <source>
        <dbReference type="RuleBase" id="RU361262"/>
    </source>
</evidence>
<name>A0A5J9UMV0_9POAL</name>
<comment type="function">
    <text evidence="6">Lipolytic acyl hydrolase (LAH).</text>
</comment>
<comment type="similarity">
    <text evidence="1 6">Belongs to the patatin family.</text>
</comment>
<feature type="compositionally biased region" description="Basic and acidic residues" evidence="7">
    <location>
        <begin position="365"/>
        <end position="394"/>
    </location>
</feature>
<protein>
    <recommendedName>
        <fullName evidence="6">Patatin</fullName>
        <ecNumber evidence="6">3.1.1.-</ecNumber>
    </recommendedName>
</protein>
<keyword evidence="2" id="KW-0611">Plant defense</keyword>
<dbReference type="GO" id="GO:0006952">
    <property type="term" value="P:defense response"/>
    <property type="evidence" value="ECO:0007669"/>
    <property type="project" value="UniProtKB-KW"/>
</dbReference>
<evidence type="ECO:0000256" key="5">
    <source>
        <dbReference type="PROSITE-ProRule" id="PRU01161"/>
    </source>
</evidence>
<dbReference type="PANTHER" id="PTHR32176">
    <property type="entry name" value="XYLOSE ISOMERASE"/>
    <property type="match status" value="1"/>
</dbReference>
<proteinExistence type="inferred from homology"/>
<feature type="compositionally biased region" description="Basic and acidic residues" evidence="7">
    <location>
        <begin position="341"/>
        <end position="356"/>
    </location>
</feature>
<feature type="short sequence motif" description="GXGXXG" evidence="5">
    <location>
        <begin position="7"/>
        <end position="12"/>
    </location>
</feature>
<gene>
    <name evidence="9" type="ORF">EJB05_27360</name>
</gene>
<dbReference type="GO" id="GO:0047372">
    <property type="term" value="F:monoacylglycerol lipase activity"/>
    <property type="evidence" value="ECO:0007669"/>
    <property type="project" value="TreeGrafter"/>
</dbReference>
<feature type="short sequence motif" description="DGA/G" evidence="5">
    <location>
        <begin position="185"/>
        <end position="187"/>
    </location>
</feature>
<dbReference type="EC" id="3.1.1.-" evidence="6"/>
<dbReference type="EMBL" id="RWGY01000013">
    <property type="protein sequence ID" value="TVU24896.1"/>
    <property type="molecule type" value="Genomic_DNA"/>
</dbReference>
<feature type="active site" description="Proton acceptor" evidence="5">
    <location>
        <position position="185"/>
    </location>
</feature>
<feature type="non-terminal residue" evidence="9">
    <location>
        <position position="1"/>
    </location>
</feature>
<dbReference type="Gramene" id="TVU24896">
    <property type="protein sequence ID" value="TVU24896"/>
    <property type="gene ID" value="EJB05_27360"/>
</dbReference>
<evidence type="ECO:0000256" key="1">
    <source>
        <dbReference type="ARBA" id="ARBA00010240"/>
    </source>
</evidence>
<sequence>MVLSIDGGGIRGLIPSVVLTRLEEHLKEIDGDDDARIADYFDLISGTSTGGLIAAMLAAPDKKSRVQRPKKAEEITKFYEDEGPKIFSRSSWGLLRMLFRPKYDGVALRDAIKREMKGITLVKTVTRIMVPAVDIHDGSVRHLGSWDTSKLNLSLEDACIATTAAPLYFPAHGFLHGSKKHNLVDGGVAANNPTLDALWWIMKEVENKNPVNSDFHADIDNPKPFDFNKGLVISIGTGSAKQSYEAEECARWGIIGWIYNYKDGHTPLLDILFSANASLISLNTGYLFHLHKCQDNYLRINPEPGDYDVSLDDATGENRKKLIKVGKDVLDKPVMRVRFEDKKWARQPKSDNKADDPEQADDAEQTDHAEHTNDAELKKFARTLVKERNLRLDREQEEEELKQRLCGGQEGAKNQ</sequence>
<evidence type="ECO:0000259" key="8">
    <source>
        <dbReference type="PROSITE" id="PS51635"/>
    </source>
</evidence>
<dbReference type="Gene3D" id="3.40.1090.10">
    <property type="entry name" value="Cytosolic phospholipase A2 catalytic domain"/>
    <property type="match status" value="1"/>
</dbReference>
<feature type="region of interest" description="Disordered" evidence="7">
    <location>
        <begin position="341"/>
        <end position="415"/>
    </location>
</feature>
<keyword evidence="10" id="KW-1185">Reference proteome</keyword>
<evidence type="ECO:0000313" key="10">
    <source>
        <dbReference type="Proteomes" id="UP000324897"/>
    </source>
</evidence>
<evidence type="ECO:0000256" key="2">
    <source>
        <dbReference type="ARBA" id="ARBA00022821"/>
    </source>
</evidence>
<feature type="domain" description="PNPLA" evidence="8">
    <location>
        <begin position="3"/>
        <end position="198"/>
    </location>
</feature>
<organism evidence="9 10">
    <name type="scientific">Eragrostis curvula</name>
    <name type="common">weeping love grass</name>
    <dbReference type="NCBI Taxonomy" id="38414"/>
    <lineage>
        <taxon>Eukaryota</taxon>
        <taxon>Viridiplantae</taxon>
        <taxon>Streptophyta</taxon>
        <taxon>Embryophyta</taxon>
        <taxon>Tracheophyta</taxon>
        <taxon>Spermatophyta</taxon>
        <taxon>Magnoliopsida</taxon>
        <taxon>Liliopsida</taxon>
        <taxon>Poales</taxon>
        <taxon>Poaceae</taxon>
        <taxon>PACMAD clade</taxon>
        <taxon>Chloridoideae</taxon>
        <taxon>Eragrostideae</taxon>
        <taxon>Eragrostidinae</taxon>
        <taxon>Eragrostis</taxon>
    </lineage>
</organism>
<dbReference type="SUPFAM" id="SSF52151">
    <property type="entry name" value="FabD/lysophospholipase-like"/>
    <property type="match status" value="1"/>
</dbReference>
<dbReference type="GO" id="GO:0004620">
    <property type="term" value="F:phospholipase activity"/>
    <property type="evidence" value="ECO:0007669"/>
    <property type="project" value="TreeGrafter"/>
</dbReference>
<dbReference type="PANTHER" id="PTHR32176:SF120">
    <property type="entry name" value="PATATIN"/>
    <property type="match status" value="1"/>
</dbReference>
<dbReference type="Proteomes" id="UP000324897">
    <property type="component" value="Chromosome 2"/>
</dbReference>
<dbReference type="InterPro" id="IPR002641">
    <property type="entry name" value="PNPLA_dom"/>
</dbReference>
<evidence type="ECO:0000313" key="9">
    <source>
        <dbReference type="EMBL" id="TVU24896.1"/>
    </source>
</evidence>
<dbReference type="PROSITE" id="PS51635">
    <property type="entry name" value="PNPLA"/>
    <property type="match status" value="1"/>
</dbReference>
<feature type="active site" description="Nucleophile" evidence="5">
    <location>
        <position position="48"/>
    </location>
</feature>
<comment type="caution">
    <text evidence="9">The sequence shown here is derived from an EMBL/GenBank/DDBJ whole genome shotgun (WGS) entry which is preliminary data.</text>
</comment>
<keyword evidence="5 6" id="KW-0378">Hydrolase</keyword>
<dbReference type="InterPro" id="IPR016035">
    <property type="entry name" value="Acyl_Trfase/lysoPLipase"/>
</dbReference>
<dbReference type="AlphaFoldDB" id="A0A5J9UMV0"/>
<keyword evidence="3 5" id="KW-0443">Lipid metabolism</keyword>
<dbReference type="OrthoDB" id="1658288at2759"/>
<dbReference type="GO" id="GO:0016042">
    <property type="term" value="P:lipid catabolic process"/>
    <property type="evidence" value="ECO:0007669"/>
    <property type="project" value="UniProtKB-UniRule"/>
</dbReference>